<dbReference type="AlphaFoldDB" id="A0A172WQX3"/>
<dbReference type="EMBL" id="CP015641">
    <property type="protein sequence ID" value="ANF25901.1"/>
    <property type="molecule type" value="Genomic_DNA"/>
</dbReference>
<evidence type="ECO:0000313" key="2">
    <source>
        <dbReference type="EMBL" id="ANF25901.1"/>
    </source>
</evidence>
<dbReference type="Proteomes" id="UP000077787">
    <property type="component" value="Chromosome"/>
</dbReference>
<gene>
    <name evidence="2" type="ORF">PS273GM_12470</name>
</gene>
<organism evidence="2 3">
    <name type="scientific">Stutzerimonas stutzeri</name>
    <name type="common">Pseudomonas stutzeri</name>
    <dbReference type="NCBI Taxonomy" id="316"/>
    <lineage>
        <taxon>Bacteria</taxon>
        <taxon>Pseudomonadati</taxon>
        <taxon>Pseudomonadota</taxon>
        <taxon>Gammaproteobacteria</taxon>
        <taxon>Pseudomonadales</taxon>
        <taxon>Pseudomonadaceae</taxon>
        <taxon>Stutzerimonas</taxon>
    </lineage>
</organism>
<reference evidence="2 3" key="1">
    <citation type="submission" date="2016-05" db="EMBL/GenBank/DDBJ databases">
        <title>Genome sequence of Pseudomonas stutzeri 273 and identification of the exopolysaccharide biosynthesis locus.</title>
        <authorList>
            <person name="Wu S."/>
            <person name="Sun C."/>
        </authorList>
    </citation>
    <scope>NUCLEOTIDE SEQUENCE [LARGE SCALE GENOMIC DNA]</scope>
    <source>
        <strain evidence="2 3">273</strain>
    </source>
</reference>
<protein>
    <submittedName>
        <fullName evidence="2">Uncharacterized protein</fullName>
    </submittedName>
</protein>
<accession>A0A172WQX3</accession>
<sequence length="68" mass="7334">MDAGHQKAPVGARRWVGCGPELQSGRQQAGSYEERSKAAQGSSRVQPQLRVSKARQPGYKLSAHCCPV</sequence>
<evidence type="ECO:0000256" key="1">
    <source>
        <dbReference type="SAM" id="MobiDB-lite"/>
    </source>
</evidence>
<feature type="region of interest" description="Disordered" evidence="1">
    <location>
        <begin position="1"/>
        <end position="56"/>
    </location>
</feature>
<evidence type="ECO:0000313" key="3">
    <source>
        <dbReference type="Proteomes" id="UP000077787"/>
    </source>
</evidence>
<name>A0A172WQX3_STUST</name>
<proteinExistence type="predicted"/>